<dbReference type="PRINTS" id="PR00455">
    <property type="entry name" value="HTHTETR"/>
</dbReference>
<dbReference type="PROSITE" id="PS50977">
    <property type="entry name" value="HTH_TETR_2"/>
    <property type="match status" value="1"/>
</dbReference>
<dbReference type="GO" id="GO:0003677">
    <property type="term" value="F:DNA binding"/>
    <property type="evidence" value="ECO:0007669"/>
    <property type="project" value="UniProtKB-UniRule"/>
</dbReference>
<feature type="region of interest" description="Disordered" evidence="3">
    <location>
        <begin position="205"/>
        <end position="224"/>
    </location>
</feature>
<dbReference type="EMBL" id="RHHB01000015">
    <property type="protein sequence ID" value="RNB49705.1"/>
    <property type="molecule type" value="Genomic_DNA"/>
</dbReference>
<evidence type="ECO:0000256" key="2">
    <source>
        <dbReference type="PROSITE-ProRule" id="PRU00335"/>
    </source>
</evidence>
<dbReference type="PANTHER" id="PTHR30328:SF54">
    <property type="entry name" value="HTH-TYPE TRANSCRIPTIONAL REPRESSOR SCO4008"/>
    <property type="match status" value="1"/>
</dbReference>
<evidence type="ECO:0000259" key="4">
    <source>
        <dbReference type="PROSITE" id="PS50977"/>
    </source>
</evidence>
<comment type="caution">
    <text evidence="5">The sequence shown here is derived from an EMBL/GenBank/DDBJ whole genome shotgun (WGS) entry which is preliminary data.</text>
</comment>
<dbReference type="SUPFAM" id="SSF46689">
    <property type="entry name" value="Homeodomain-like"/>
    <property type="match status" value="1"/>
</dbReference>
<dbReference type="InterPro" id="IPR009057">
    <property type="entry name" value="Homeodomain-like_sf"/>
</dbReference>
<evidence type="ECO:0000256" key="3">
    <source>
        <dbReference type="SAM" id="MobiDB-lite"/>
    </source>
</evidence>
<dbReference type="InterPro" id="IPR001647">
    <property type="entry name" value="HTH_TetR"/>
</dbReference>
<dbReference type="RefSeq" id="WP_122936837.1">
    <property type="nucleotide sequence ID" value="NZ_JBHSNT010000003.1"/>
</dbReference>
<dbReference type="OrthoDB" id="4726108at2"/>
<feature type="domain" description="HTH tetR-type" evidence="4">
    <location>
        <begin position="6"/>
        <end position="66"/>
    </location>
</feature>
<proteinExistence type="predicted"/>
<evidence type="ECO:0000313" key="6">
    <source>
        <dbReference type="Proteomes" id="UP000275048"/>
    </source>
</evidence>
<dbReference type="Pfam" id="PF00440">
    <property type="entry name" value="TetR_N"/>
    <property type="match status" value="1"/>
</dbReference>
<keyword evidence="1 2" id="KW-0238">DNA-binding</keyword>
<protein>
    <submittedName>
        <fullName evidence="5">TetR/AcrR family transcriptional regulator</fullName>
    </submittedName>
</protein>
<sequence length="224" mass="24246">MAWDTERTKRLLLDAATEEFSRHGLAGARVDRIAASAGVNKERIYQYFGKKDELFEIVLTTRLQELIDAVPMHGTGPEAVGDYAGRLFEHHLRDEIIPRLIFWEGLELGTASLPRSRAEYHAAKIASFQAMLPGIDRVMAGELLLTIVSLVNAWPVLAQLDRQLVADEQGVRPDRVARVAARRAYLVAVAVALAEAALRSEGALAGAGRTGGPADAAHAADSNG</sequence>
<dbReference type="InterPro" id="IPR041467">
    <property type="entry name" value="Sco4008_C"/>
</dbReference>
<evidence type="ECO:0000256" key="1">
    <source>
        <dbReference type="ARBA" id="ARBA00023125"/>
    </source>
</evidence>
<gene>
    <name evidence="5" type="ORF">EDM22_09605</name>
</gene>
<evidence type="ECO:0000313" key="5">
    <source>
        <dbReference type="EMBL" id="RNB49705.1"/>
    </source>
</evidence>
<organism evidence="5 6">
    <name type="scientific">Agromyces tardus</name>
    <dbReference type="NCBI Taxonomy" id="2583849"/>
    <lineage>
        <taxon>Bacteria</taxon>
        <taxon>Bacillati</taxon>
        <taxon>Actinomycetota</taxon>
        <taxon>Actinomycetes</taxon>
        <taxon>Micrococcales</taxon>
        <taxon>Microbacteriaceae</taxon>
        <taxon>Agromyces</taxon>
    </lineage>
</organism>
<accession>A0A3M8AGS7</accession>
<dbReference type="AlphaFoldDB" id="A0A3M8AGS7"/>
<dbReference type="Pfam" id="PF17926">
    <property type="entry name" value="TetR_C_21"/>
    <property type="match status" value="1"/>
</dbReference>
<keyword evidence="6" id="KW-1185">Reference proteome</keyword>
<name>A0A3M8AGS7_9MICO</name>
<reference evidence="5 6" key="1">
    <citation type="submission" date="2018-10" db="EMBL/GenBank/DDBJ databases">
        <title>Isolation, diversity and antibacterial activity of antinobacteria from the wheat rhizosphere soil.</title>
        <authorList>
            <person name="Sun T."/>
        </authorList>
    </citation>
    <scope>NUCLEOTIDE SEQUENCE [LARGE SCALE GENOMIC DNA]</scope>
    <source>
        <strain evidence="5 6">SJ-23</strain>
    </source>
</reference>
<dbReference type="GO" id="GO:0006355">
    <property type="term" value="P:regulation of DNA-templated transcription"/>
    <property type="evidence" value="ECO:0007669"/>
    <property type="project" value="UniProtKB-ARBA"/>
</dbReference>
<dbReference type="InterPro" id="IPR050109">
    <property type="entry name" value="HTH-type_TetR-like_transc_reg"/>
</dbReference>
<dbReference type="Gene3D" id="1.10.357.10">
    <property type="entry name" value="Tetracycline Repressor, domain 2"/>
    <property type="match status" value="1"/>
</dbReference>
<dbReference type="Proteomes" id="UP000275048">
    <property type="component" value="Unassembled WGS sequence"/>
</dbReference>
<dbReference type="PANTHER" id="PTHR30328">
    <property type="entry name" value="TRANSCRIPTIONAL REPRESSOR"/>
    <property type="match status" value="1"/>
</dbReference>
<feature type="DNA-binding region" description="H-T-H motif" evidence="2">
    <location>
        <begin position="29"/>
        <end position="48"/>
    </location>
</feature>